<evidence type="ECO:0000313" key="3">
    <source>
        <dbReference type="Proteomes" id="UP001189429"/>
    </source>
</evidence>
<comment type="caution">
    <text evidence="2">The sequence shown here is derived from an EMBL/GenBank/DDBJ whole genome shotgun (WGS) entry which is preliminary data.</text>
</comment>
<feature type="signal peptide" evidence="1">
    <location>
        <begin position="1"/>
        <end position="25"/>
    </location>
</feature>
<name>A0ABN9PW47_9DINO</name>
<sequence>GAGGLAAGAIAALLLALMWSKGVAPLQECALIWPSLPPQATDPEVAALAQRFDARVRDAAHLSVSRRGELRRDRDTTLWALLADHFGSNPSTPYMFNVLPLWGFLLPSPIYHIRRRVPVPFSSLGDSVNSFNIKASADGLFAHVVTGNQWTYALVREALVGSGLPEGAINVVALPAAFGLWDFWTHFETVLRIFRFENETDGDAYLRSHPPVFYVRAEHSNTSLLPHDGYKSRAHPDNVREPQLEAGFSAHCSAVLSAVGQVYGQEVSSLPPLEFRPLHIVGLDCLRLGTECLGDCPDASYFGPNILEDSDDIEMVSLPTDDDLHVVTMVNHRALRAAIYGSIAILKSTSPSARTLSKTHMAVRATTIGITSLEWPDAGTFVSWAFTRNPRHCSDLLRASAVHGCSIVEDSQVVRGAYFTYCERIYLNPVTGTGPNHADILPARLYHINVRYVSPSSSARSAALFRRIRLPDAEPLATFDGGEPLRAHVLSQFSHCHDAHHGSWARAASDVPLYLAELVLRGAERACGDSCAQGSSDWKGALEELMATGTGLGRPAGKVRVISLENTQAHALTCSKARGSFGHHFKVLDGGDSLHPPLDEALASMRRFEWIGLTDLFEPSLCLLHFQANRTLPESCDCASPSRNGRTTLGHWVETRYTPRGAASLSAATLQQIDAHTAVDARVFAAALRLLLGRLRAVEDATGASVLQCIDRWSAS</sequence>
<keyword evidence="3" id="KW-1185">Reference proteome</keyword>
<organism evidence="2 3">
    <name type="scientific">Prorocentrum cordatum</name>
    <dbReference type="NCBI Taxonomy" id="2364126"/>
    <lineage>
        <taxon>Eukaryota</taxon>
        <taxon>Sar</taxon>
        <taxon>Alveolata</taxon>
        <taxon>Dinophyceae</taxon>
        <taxon>Prorocentrales</taxon>
        <taxon>Prorocentraceae</taxon>
        <taxon>Prorocentrum</taxon>
    </lineage>
</organism>
<keyword evidence="1" id="KW-0732">Signal</keyword>
<feature type="non-terminal residue" evidence="2">
    <location>
        <position position="716"/>
    </location>
</feature>
<feature type="chain" id="PRO_5046851141" evidence="1">
    <location>
        <begin position="26"/>
        <end position="716"/>
    </location>
</feature>
<accession>A0ABN9PW47</accession>
<evidence type="ECO:0000313" key="2">
    <source>
        <dbReference type="EMBL" id="CAK0795980.1"/>
    </source>
</evidence>
<proteinExistence type="predicted"/>
<dbReference type="EMBL" id="CAUYUJ010001447">
    <property type="protein sequence ID" value="CAK0795980.1"/>
    <property type="molecule type" value="Genomic_DNA"/>
</dbReference>
<feature type="non-terminal residue" evidence="2">
    <location>
        <position position="1"/>
    </location>
</feature>
<dbReference type="Proteomes" id="UP001189429">
    <property type="component" value="Unassembled WGS sequence"/>
</dbReference>
<evidence type="ECO:0000256" key="1">
    <source>
        <dbReference type="SAM" id="SignalP"/>
    </source>
</evidence>
<reference evidence="2" key="1">
    <citation type="submission" date="2023-10" db="EMBL/GenBank/DDBJ databases">
        <authorList>
            <person name="Chen Y."/>
            <person name="Shah S."/>
            <person name="Dougan E. K."/>
            <person name="Thang M."/>
            <person name="Chan C."/>
        </authorList>
    </citation>
    <scope>NUCLEOTIDE SEQUENCE [LARGE SCALE GENOMIC DNA]</scope>
</reference>
<gene>
    <name evidence="2" type="ORF">PCOR1329_LOCUS5476</name>
</gene>
<protein>
    <submittedName>
        <fullName evidence="2">Uncharacterized protein</fullName>
    </submittedName>
</protein>